<evidence type="ECO:0000256" key="6">
    <source>
        <dbReference type="ARBA" id="ARBA00023136"/>
    </source>
</evidence>
<evidence type="ECO:0000256" key="5">
    <source>
        <dbReference type="ARBA" id="ARBA00022989"/>
    </source>
</evidence>
<feature type="transmembrane region" description="Helical" evidence="7">
    <location>
        <begin position="239"/>
        <end position="262"/>
    </location>
</feature>
<evidence type="ECO:0000313" key="8">
    <source>
        <dbReference type="EMBL" id="EWC43675.1"/>
    </source>
</evidence>
<keyword evidence="9" id="KW-1185">Reference proteome</keyword>
<protein>
    <recommendedName>
        <fullName evidence="10">Oligopeptide transporter</fullName>
    </recommendedName>
</protein>
<gene>
    <name evidence="8" type="ORF">DRE_01562</name>
</gene>
<name>W7I4L1_9PEZI</name>
<comment type="similarity">
    <text evidence="2">Belongs to the oligopeptide OPT transporter family.</text>
</comment>
<dbReference type="HOGENOM" id="CLU_010539_1_0_1"/>
<comment type="subcellular location">
    <subcellularLocation>
        <location evidence="1">Membrane</location>
        <topology evidence="1">Multi-pass membrane protein</topology>
    </subcellularLocation>
</comment>
<feature type="transmembrane region" description="Helical" evidence="7">
    <location>
        <begin position="462"/>
        <end position="481"/>
    </location>
</feature>
<evidence type="ECO:0000256" key="3">
    <source>
        <dbReference type="ARBA" id="ARBA00022448"/>
    </source>
</evidence>
<evidence type="ECO:0000256" key="1">
    <source>
        <dbReference type="ARBA" id="ARBA00004141"/>
    </source>
</evidence>
<dbReference type="GO" id="GO:0035673">
    <property type="term" value="F:oligopeptide transmembrane transporter activity"/>
    <property type="evidence" value="ECO:0007669"/>
    <property type="project" value="InterPro"/>
</dbReference>
<evidence type="ECO:0000256" key="2">
    <source>
        <dbReference type="ARBA" id="ARBA00008807"/>
    </source>
</evidence>
<sequence>MSKNAHGQSDGVEPMAQPSVIAEIDEKKTDVREYDINGSEKASVPEVEVLDPYTPFPIDLTQPDEGNILTVRAVFLGCTLGALVNASNLYLGLKTGWLFGANLFGALLGFAILKSLSRSPLRIPGLTDHFGPMENNIVQTAAAAAGGMGIIFVGGIPALYHLDLMSESPKDDFGKLVAITFCASLFGISFSVPLRKFFIIDVARELSLIFPTATATAVSIRAMHSTGDGYGQAKKKIRALAISFGCSFGLRVISQYCIGVLWDWHIFWWIHAIATACHVPAPGALGAQSWGWFIEFTPAFIGSGLLVGLNSAMSLFFGGVFSWAIVGPLLVKYGAAFGRESEETPGLWSYLNMNVKDLDHVSPRYWLLWPGVFAMILVSMAELAFNYKVIGAGFAAGYRGALGAVNKLRKRNQPEQTQEKDTKDDQDIFEAHEQVPFWMWGSMVAVTSVLICVILGKMYHFTVGISILSILFAFIFSFLAIQCTGASDTTPVSTVAKASQLVTGGVTKGMGINLKAAQTINLMGGCVAGAAASQSTDLINDFKVGYLLRTPPRKQWYAQIAGSIVAVFMAPGLFILFATAYPCILTVSPKSCAFGAPSIAAWRAVTEAVTAPRFPVPQGSAIFSLVYGIICVLISLARHILNLKGKEKIANCLPNTMIFSLALTLPYTQYGTAMIMGAGAAAIWKAKAPDHWNMYGTSIASGLIAGEGIGGVLNALFEVVQIGGGFYGTAFGCPDGEC</sequence>
<feature type="transmembrane region" description="Helical" evidence="7">
    <location>
        <begin position="137"/>
        <end position="161"/>
    </location>
</feature>
<feature type="transmembrane region" description="Helical" evidence="7">
    <location>
        <begin position="69"/>
        <end position="91"/>
    </location>
</feature>
<keyword evidence="3" id="KW-0813">Transport</keyword>
<dbReference type="PANTHER" id="PTHR31645:SF3">
    <property type="entry name" value="OLIGOPEPTIDE TRANSPORTER"/>
    <property type="match status" value="1"/>
</dbReference>
<keyword evidence="5 7" id="KW-1133">Transmembrane helix</keyword>
<evidence type="ECO:0000313" key="9">
    <source>
        <dbReference type="Proteomes" id="UP000024837"/>
    </source>
</evidence>
<feature type="transmembrane region" description="Helical" evidence="7">
    <location>
        <begin position="621"/>
        <end position="641"/>
    </location>
</feature>
<dbReference type="AlphaFoldDB" id="W7I4L1"/>
<dbReference type="Pfam" id="PF03169">
    <property type="entry name" value="OPT"/>
    <property type="match status" value="1"/>
</dbReference>
<dbReference type="OrthoDB" id="77405at2759"/>
<feature type="transmembrane region" description="Helical" evidence="7">
    <location>
        <begin position="437"/>
        <end position="456"/>
    </location>
</feature>
<dbReference type="InterPro" id="IPR004813">
    <property type="entry name" value="OPT"/>
</dbReference>
<proteinExistence type="inferred from homology"/>
<dbReference type="InterPro" id="IPR045035">
    <property type="entry name" value="YSL-like"/>
</dbReference>
<feature type="transmembrane region" description="Helical" evidence="7">
    <location>
        <begin position="97"/>
        <end position="116"/>
    </location>
</feature>
<dbReference type="NCBIfam" id="TIGR00728">
    <property type="entry name" value="OPT_sfam"/>
    <property type="match status" value="1"/>
</dbReference>
<feature type="transmembrane region" description="Helical" evidence="7">
    <location>
        <begin position="556"/>
        <end position="581"/>
    </location>
</feature>
<dbReference type="GO" id="GO:0000329">
    <property type="term" value="C:fungal-type vacuole membrane"/>
    <property type="evidence" value="ECO:0007669"/>
    <property type="project" value="TreeGrafter"/>
</dbReference>
<dbReference type="EMBL" id="KI966457">
    <property type="protein sequence ID" value="EWC43675.1"/>
    <property type="molecule type" value="Genomic_DNA"/>
</dbReference>
<dbReference type="PANTHER" id="PTHR31645">
    <property type="entry name" value="OLIGOPEPTIDE TRANSPORTER YGL114W-RELATED"/>
    <property type="match status" value="1"/>
</dbReference>
<accession>W7I4L1</accession>
<feature type="transmembrane region" description="Helical" evidence="7">
    <location>
        <begin position="366"/>
        <end position="385"/>
    </location>
</feature>
<dbReference type="Proteomes" id="UP000024837">
    <property type="component" value="Unassembled WGS sequence"/>
</dbReference>
<keyword evidence="6 7" id="KW-0472">Membrane</keyword>
<keyword evidence="4 7" id="KW-0812">Transmembrane</keyword>
<evidence type="ECO:0000256" key="7">
    <source>
        <dbReference type="SAM" id="Phobius"/>
    </source>
</evidence>
<reference evidence="8 9" key="1">
    <citation type="submission" date="2013-05" db="EMBL/GenBank/DDBJ databases">
        <title>Drechslerella stenobrocha genome reveals carnivorous origination and mechanical trapping mechanism of predatory fungi.</title>
        <authorList>
            <person name="Liu X."/>
            <person name="Zhang W."/>
            <person name="Liu K."/>
        </authorList>
    </citation>
    <scope>NUCLEOTIDE SEQUENCE [LARGE SCALE GENOMIC DNA]</scope>
    <source>
        <strain evidence="8 9">248</strain>
    </source>
</reference>
<evidence type="ECO:0008006" key="10">
    <source>
        <dbReference type="Google" id="ProtNLM"/>
    </source>
</evidence>
<feature type="transmembrane region" description="Helical" evidence="7">
    <location>
        <begin position="173"/>
        <end position="194"/>
    </location>
</feature>
<organism evidence="8 9">
    <name type="scientific">Drechslerella stenobrocha 248</name>
    <dbReference type="NCBI Taxonomy" id="1043628"/>
    <lineage>
        <taxon>Eukaryota</taxon>
        <taxon>Fungi</taxon>
        <taxon>Dikarya</taxon>
        <taxon>Ascomycota</taxon>
        <taxon>Pezizomycotina</taxon>
        <taxon>Orbiliomycetes</taxon>
        <taxon>Orbiliales</taxon>
        <taxon>Orbiliaceae</taxon>
        <taxon>Drechslerella</taxon>
    </lineage>
</organism>
<evidence type="ECO:0000256" key="4">
    <source>
        <dbReference type="ARBA" id="ARBA00022692"/>
    </source>
</evidence>